<dbReference type="InterPro" id="IPR001647">
    <property type="entry name" value="HTH_TetR"/>
</dbReference>
<keyword evidence="6" id="KW-1185">Reference proteome</keyword>
<dbReference type="PROSITE" id="PS01081">
    <property type="entry name" value="HTH_TETR_1"/>
    <property type="match status" value="1"/>
</dbReference>
<dbReference type="PRINTS" id="PR00455">
    <property type="entry name" value="HTHTETR"/>
</dbReference>
<comment type="caution">
    <text evidence="5">The sequence shown here is derived from an EMBL/GenBank/DDBJ whole genome shotgun (WGS) entry which is preliminary data.</text>
</comment>
<dbReference type="RefSeq" id="WP_044391111.1">
    <property type="nucleotide sequence ID" value="NZ_JXIQ01000019.1"/>
</dbReference>
<evidence type="ECO:0000256" key="3">
    <source>
        <dbReference type="PROSITE-ProRule" id="PRU00335"/>
    </source>
</evidence>
<evidence type="ECO:0000313" key="5">
    <source>
        <dbReference type="EMBL" id="KIY23320.1"/>
    </source>
</evidence>
<dbReference type="EMBL" id="JXIQ01000019">
    <property type="protein sequence ID" value="KIY23320.1"/>
    <property type="molecule type" value="Genomic_DNA"/>
</dbReference>
<reference evidence="5 6" key="1">
    <citation type="submission" date="2015-01" db="EMBL/GenBank/DDBJ databases">
        <title>Draft genome sequences of the supercritical CO2 tolerant bacteria Bacillus subterraneus MITOT1 and Bacillus cereus MIT0214.</title>
        <authorList>
            <person name="Peet K.C."/>
            <person name="Thompson J.R."/>
        </authorList>
    </citation>
    <scope>NUCLEOTIDE SEQUENCE [LARGE SCALE GENOMIC DNA]</scope>
    <source>
        <strain evidence="5 6">MITOT1</strain>
    </source>
</reference>
<dbReference type="InterPro" id="IPR009057">
    <property type="entry name" value="Homeodomain-like_sf"/>
</dbReference>
<dbReference type="OrthoDB" id="9812993at2"/>
<name>A0A0D6ZDH2_9BACI</name>
<dbReference type="InterPro" id="IPR050624">
    <property type="entry name" value="HTH-type_Tx_Regulator"/>
</dbReference>
<keyword evidence="1" id="KW-0678">Repressor</keyword>
<sequence length="288" mass="33823">MNDRKRNVIEKAHELFIEKGFHATSIQDILDYSGISKGTFYNYFISKNELLMEIFRAAFRKMEMARDALLLGQDAGDPEVFMKQIEQQMTANRENKIIPLFEEVYFSGDNELKQFIEIGQMKILRWFSDRLANITDDHCSPYLLDAAIMLNAMLIQYVRFYRKAYGNSVSMLPVVRYSVNRILNLMEEVTLSQEQLLSPELLDVWLPVSNREALDWRSKIHSVISRLKKLDCKNKVHLQKLTFLEEELRSKEPRKFLIDSIVFSMSADFNRETHELQALIDEHLLEKA</sequence>
<dbReference type="InterPro" id="IPR023772">
    <property type="entry name" value="DNA-bd_HTH_TetR-type_CS"/>
</dbReference>
<dbReference type="Proteomes" id="UP000032512">
    <property type="component" value="Unassembled WGS sequence"/>
</dbReference>
<dbReference type="AlphaFoldDB" id="A0A0D6ZDH2"/>
<dbReference type="Pfam" id="PF00440">
    <property type="entry name" value="TetR_N"/>
    <property type="match status" value="1"/>
</dbReference>
<dbReference type="Gene3D" id="1.10.357.10">
    <property type="entry name" value="Tetracycline Repressor, domain 2"/>
    <property type="match status" value="1"/>
</dbReference>
<dbReference type="PATRIC" id="fig|285983.3.peg.2545"/>
<evidence type="ECO:0000259" key="4">
    <source>
        <dbReference type="PROSITE" id="PS50977"/>
    </source>
</evidence>
<gene>
    <name evidence="5" type="ORF">UB32_03065</name>
</gene>
<dbReference type="PANTHER" id="PTHR43479:SF22">
    <property type="entry name" value="TRANSCRIPTIONAL REGULATOR, TETR FAMILY"/>
    <property type="match status" value="1"/>
</dbReference>
<dbReference type="PROSITE" id="PS50977">
    <property type="entry name" value="HTH_TETR_2"/>
    <property type="match status" value="1"/>
</dbReference>
<evidence type="ECO:0000256" key="1">
    <source>
        <dbReference type="ARBA" id="ARBA00022491"/>
    </source>
</evidence>
<protein>
    <recommendedName>
        <fullName evidence="4">HTH tetR-type domain-containing protein</fullName>
    </recommendedName>
</protein>
<proteinExistence type="predicted"/>
<dbReference type="GO" id="GO:0003677">
    <property type="term" value="F:DNA binding"/>
    <property type="evidence" value="ECO:0007669"/>
    <property type="project" value="UniProtKB-UniRule"/>
</dbReference>
<keyword evidence="2 3" id="KW-0238">DNA-binding</keyword>
<dbReference type="SUPFAM" id="SSF46689">
    <property type="entry name" value="Homeodomain-like"/>
    <property type="match status" value="1"/>
</dbReference>
<organism evidence="5 6">
    <name type="scientific">Mesobacillus subterraneus</name>
    <dbReference type="NCBI Taxonomy" id="285983"/>
    <lineage>
        <taxon>Bacteria</taxon>
        <taxon>Bacillati</taxon>
        <taxon>Bacillota</taxon>
        <taxon>Bacilli</taxon>
        <taxon>Bacillales</taxon>
        <taxon>Bacillaceae</taxon>
        <taxon>Mesobacillus</taxon>
    </lineage>
</organism>
<accession>A0A0D6ZDH2</accession>
<feature type="DNA-binding region" description="H-T-H motif" evidence="3">
    <location>
        <begin position="25"/>
        <end position="44"/>
    </location>
</feature>
<evidence type="ECO:0000256" key="2">
    <source>
        <dbReference type="ARBA" id="ARBA00023125"/>
    </source>
</evidence>
<evidence type="ECO:0000313" key="6">
    <source>
        <dbReference type="Proteomes" id="UP000032512"/>
    </source>
</evidence>
<feature type="domain" description="HTH tetR-type" evidence="4">
    <location>
        <begin position="2"/>
        <end position="62"/>
    </location>
</feature>
<dbReference type="PANTHER" id="PTHR43479">
    <property type="entry name" value="ACREF/ENVCD OPERON REPRESSOR-RELATED"/>
    <property type="match status" value="1"/>
</dbReference>